<evidence type="ECO:0000256" key="5">
    <source>
        <dbReference type="ARBA" id="ARBA00022833"/>
    </source>
</evidence>
<dbReference type="SUPFAM" id="SSF48508">
    <property type="entry name" value="Nuclear receptor ligand-binding domain"/>
    <property type="match status" value="1"/>
</dbReference>
<evidence type="ECO:0000256" key="7">
    <source>
        <dbReference type="ARBA" id="ARBA00023125"/>
    </source>
</evidence>
<dbReference type="PRINTS" id="PR00047">
    <property type="entry name" value="STROIDFINGER"/>
</dbReference>
<dbReference type="Pfam" id="PF00104">
    <property type="entry name" value="Hormone_recep"/>
    <property type="match status" value="1"/>
</dbReference>
<evidence type="ECO:0000256" key="3">
    <source>
        <dbReference type="ARBA" id="ARBA00022723"/>
    </source>
</evidence>
<dbReference type="FunFam" id="3.30.50.10:FF:000030">
    <property type="entry name" value="Nuclear Hormone Receptor family"/>
    <property type="match status" value="1"/>
</dbReference>
<dbReference type="EMBL" id="UZAD01013225">
    <property type="protein sequence ID" value="VDN92535.1"/>
    <property type="molecule type" value="Genomic_DNA"/>
</dbReference>
<evidence type="ECO:0000256" key="1">
    <source>
        <dbReference type="ARBA" id="ARBA00004123"/>
    </source>
</evidence>
<keyword evidence="7 12" id="KW-0238">DNA-binding</keyword>
<dbReference type="SUPFAM" id="SSF57716">
    <property type="entry name" value="Glucocorticoid receptor-like (DNA-binding domain)"/>
    <property type="match status" value="1"/>
</dbReference>
<protein>
    <submittedName>
        <fullName evidence="17">Nuclear receptor domain-containing protein</fullName>
    </submittedName>
</protein>
<dbReference type="InterPro" id="IPR049636">
    <property type="entry name" value="HNF4-like_DBD"/>
</dbReference>
<dbReference type="PANTHER" id="PTHR47519:SF1">
    <property type="entry name" value="NUCLEAR HORMONE RECEPTOR FAMILY MEMBER NHR-31"/>
    <property type="match status" value="1"/>
</dbReference>
<evidence type="ECO:0000256" key="6">
    <source>
        <dbReference type="ARBA" id="ARBA00023015"/>
    </source>
</evidence>
<evidence type="ECO:0000256" key="10">
    <source>
        <dbReference type="ARBA" id="ARBA00023242"/>
    </source>
</evidence>
<dbReference type="PANTHER" id="PTHR47519">
    <property type="entry name" value="NUCLEAR HORMONE RECEPTOR FAMILY MEMBER NHR-31-RELATED"/>
    <property type="match status" value="1"/>
</dbReference>
<dbReference type="GO" id="GO:0005634">
    <property type="term" value="C:nucleus"/>
    <property type="evidence" value="ECO:0007669"/>
    <property type="project" value="UniProtKB-SubCell"/>
</dbReference>
<comment type="function">
    <text evidence="11">Orphan nuclear receptor.</text>
</comment>
<dbReference type="GO" id="GO:0008270">
    <property type="term" value="F:zinc ion binding"/>
    <property type="evidence" value="ECO:0007669"/>
    <property type="project" value="UniProtKB-KW"/>
</dbReference>
<evidence type="ECO:0000256" key="2">
    <source>
        <dbReference type="ARBA" id="ARBA00005993"/>
    </source>
</evidence>
<keyword evidence="6 12" id="KW-0805">Transcription regulation</keyword>
<dbReference type="InterPro" id="IPR001723">
    <property type="entry name" value="Nuclear_hrmn_rcpt"/>
</dbReference>
<dbReference type="InterPro" id="IPR013088">
    <property type="entry name" value="Znf_NHR/GATA"/>
</dbReference>
<accession>A0A0N4TRU5</accession>
<dbReference type="PROSITE" id="PS00031">
    <property type="entry name" value="NUCLEAR_REC_DBD_1"/>
    <property type="match status" value="1"/>
</dbReference>
<dbReference type="Pfam" id="PF00105">
    <property type="entry name" value="zf-C4"/>
    <property type="match status" value="1"/>
</dbReference>
<dbReference type="SMART" id="SM00399">
    <property type="entry name" value="ZnF_C4"/>
    <property type="match status" value="1"/>
</dbReference>
<dbReference type="GO" id="GO:0003700">
    <property type="term" value="F:DNA-binding transcription factor activity"/>
    <property type="evidence" value="ECO:0007669"/>
    <property type="project" value="InterPro"/>
</dbReference>
<evidence type="ECO:0000256" key="4">
    <source>
        <dbReference type="ARBA" id="ARBA00022771"/>
    </source>
</evidence>
<evidence type="ECO:0000259" key="13">
    <source>
        <dbReference type="PROSITE" id="PS51030"/>
    </source>
</evidence>
<dbReference type="Gene3D" id="1.10.565.10">
    <property type="entry name" value="Retinoid X Receptor"/>
    <property type="match status" value="1"/>
</dbReference>
<dbReference type="Gene3D" id="3.30.50.10">
    <property type="entry name" value="Erythroid Transcription Factor GATA-1, subunit A"/>
    <property type="match status" value="1"/>
</dbReference>
<evidence type="ECO:0000259" key="14">
    <source>
        <dbReference type="PROSITE" id="PS51843"/>
    </source>
</evidence>
<reference evidence="17" key="1">
    <citation type="submission" date="2016-04" db="UniProtKB">
        <authorList>
            <consortium name="WormBaseParasite"/>
        </authorList>
    </citation>
    <scope>IDENTIFICATION</scope>
</reference>
<dbReference type="STRING" id="6280.A0A0N4TRU5"/>
<evidence type="ECO:0000256" key="12">
    <source>
        <dbReference type="RuleBase" id="RU004334"/>
    </source>
</evidence>
<proteinExistence type="inferred from homology"/>
<dbReference type="PROSITE" id="PS51843">
    <property type="entry name" value="NR_LBD"/>
    <property type="match status" value="1"/>
</dbReference>
<dbReference type="WBParaSite" id="BPAG_0001138701-mRNA-1">
    <property type="protein sequence ID" value="BPAG_0001138701-mRNA-1"/>
    <property type="gene ID" value="BPAG_0001138701"/>
</dbReference>
<gene>
    <name evidence="15" type="ORF">BPAG_LOCUS11349</name>
</gene>
<dbReference type="CDD" id="cd06157">
    <property type="entry name" value="NR_LBD"/>
    <property type="match status" value="1"/>
</dbReference>
<evidence type="ECO:0000313" key="17">
    <source>
        <dbReference type="WBParaSite" id="BPAG_0001138701-mRNA-1"/>
    </source>
</evidence>
<evidence type="ECO:0000256" key="9">
    <source>
        <dbReference type="ARBA" id="ARBA00023170"/>
    </source>
</evidence>
<dbReference type="Proteomes" id="UP000278627">
    <property type="component" value="Unassembled WGS sequence"/>
</dbReference>
<dbReference type="PRINTS" id="PR00398">
    <property type="entry name" value="STRDHORMONER"/>
</dbReference>
<feature type="domain" description="Nuclear receptor" evidence="13">
    <location>
        <begin position="65"/>
        <end position="140"/>
    </location>
</feature>
<keyword evidence="10 12" id="KW-0539">Nucleus</keyword>
<evidence type="ECO:0000256" key="11">
    <source>
        <dbReference type="ARBA" id="ARBA00037512"/>
    </source>
</evidence>
<keyword evidence="9 12" id="KW-0675">Receptor</keyword>
<keyword evidence="5 12" id="KW-0862">Zinc</keyword>
<keyword evidence="8 12" id="KW-0804">Transcription</keyword>
<keyword evidence="16" id="KW-1185">Reference proteome</keyword>
<comment type="subcellular location">
    <subcellularLocation>
        <location evidence="1 12">Nucleus</location>
    </subcellularLocation>
</comment>
<dbReference type="GO" id="GO:0000978">
    <property type="term" value="F:RNA polymerase II cis-regulatory region sequence-specific DNA binding"/>
    <property type="evidence" value="ECO:0007669"/>
    <property type="project" value="InterPro"/>
</dbReference>
<organism evidence="17">
    <name type="scientific">Brugia pahangi</name>
    <name type="common">Filarial nematode worm</name>
    <dbReference type="NCBI Taxonomy" id="6280"/>
    <lineage>
        <taxon>Eukaryota</taxon>
        <taxon>Metazoa</taxon>
        <taxon>Ecdysozoa</taxon>
        <taxon>Nematoda</taxon>
        <taxon>Chromadorea</taxon>
        <taxon>Rhabditida</taxon>
        <taxon>Spirurina</taxon>
        <taxon>Spiruromorpha</taxon>
        <taxon>Filarioidea</taxon>
        <taxon>Onchocercidae</taxon>
        <taxon>Brugia</taxon>
    </lineage>
</organism>
<evidence type="ECO:0000313" key="15">
    <source>
        <dbReference type="EMBL" id="VDN92535.1"/>
    </source>
</evidence>
<dbReference type="InterPro" id="IPR001628">
    <property type="entry name" value="Znf_hrmn_rcpt"/>
</dbReference>
<keyword evidence="3 12" id="KW-0479">Metal-binding</keyword>
<dbReference type="CDD" id="cd06960">
    <property type="entry name" value="NR_DBD_HNF4A"/>
    <property type="match status" value="1"/>
</dbReference>
<reference evidence="15 16" key="2">
    <citation type="submission" date="2018-11" db="EMBL/GenBank/DDBJ databases">
        <authorList>
            <consortium name="Pathogen Informatics"/>
        </authorList>
    </citation>
    <scope>NUCLEOTIDE SEQUENCE [LARGE SCALE GENOMIC DNA]</scope>
</reference>
<sequence>MDFNYWKSHKMEKSMEFGELTTVFMPTSQYHQSSRMPMIREVMLGVSTVSAHSSYDIKDKLTDNNAMCAVCGDGHAKLHYGILACYGCKGFFRRTLTGKYRYACRFSNNCIVDKYQRNSCRYCRFQRCLEVGMDPKAVRPDRDLTGRQRVPRLRKRLIDEELISHMHNVGSNFFQMRLQDDELSCKLPVESRVLLMQLMNIEWEIVKADETLCTRSGTKHSFKTISFRELFERRPILDARSTKIQYEPYRMAQLDELPQITHRRAMAAVDWVDSLAKLADITDSEDKVALVKSCYSPLTIFNFSMKTAQSTDIPLYGFSYVPRNLPLEFTQTNQLSDDVVNRTLNELVIPLRKLKLKEEEVVPLKAVIILNPNAKGLSVAAQQVVSDLRDRVQEVLFDVIKELNPTYAATARFGNLLLLIPTIMTLSGTVSENLQFLQALARGQKEDNLLNKMFGDVYAKLDNPVTSTSSPPMLGNPAEISLKYASSSPRPTKINDNVGSAEKFIMDSSTQTYPDDSLKASLSNSSLCKSLTPPSHVSFSPLHYTLDDDITNYSLAPDYDEIHNDCGDLFFLMDDIK</sequence>
<dbReference type="SMART" id="SM00430">
    <property type="entry name" value="HOLI"/>
    <property type="match status" value="1"/>
</dbReference>
<evidence type="ECO:0000313" key="16">
    <source>
        <dbReference type="Proteomes" id="UP000278627"/>
    </source>
</evidence>
<keyword evidence="4 12" id="KW-0863">Zinc-finger</keyword>
<name>A0A0N4TRU5_BRUPA</name>
<dbReference type="InterPro" id="IPR000536">
    <property type="entry name" value="Nucl_hrmn_rcpt_lig-bd"/>
</dbReference>
<dbReference type="PROSITE" id="PS51030">
    <property type="entry name" value="NUCLEAR_REC_DBD_2"/>
    <property type="match status" value="1"/>
</dbReference>
<evidence type="ECO:0000256" key="8">
    <source>
        <dbReference type="ARBA" id="ARBA00023163"/>
    </source>
</evidence>
<comment type="similarity">
    <text evidence="2 12">Belongs to the nuclear hormone receptor family.</text>
</comment>
<dbReference type="AlphaFoldDB" id="A0A0N4TRU5"/>
<dbReference type="InterPro" id="IPR052496">
    <property type="entry name" value="Orphan_Nuclear_Rcpt"/>
</dbReference>
<feature type="domain" description="NR LBD" evidence="14">
    <location>
        <begin position="190"/>
        <end position="456"/>
    </location>
</feature>
<dbReference type="InterPro" id="IPR035500">
    <property type="entry name" value="NHR-like_dom_sf"/>
</dbReference>